<protein>
    <recommendedName>
        <fullName evidence="4">Chemotaxis protein</fullName>
    </recommendedName>
</protein>
<dbReference type="EMBL" id="JBHTCS010000021">
    <property type="protein sequence ID" value="MFC7449692.1"/>
    <property type="molecule type" value="Genomic_DNA"/>
</dbReference>
<name>A0ABW2S0R4_9NOCA</name>
<evidence type="ECO:0000313" key="3">
    <source>
        <dbReference type="Proteomes" id="UP001596484"/>
    </source>
</evidence>
<gene>
    <name evidence="2" type="ORF">ACFQS9_17490</name>
</gene>
<keyword evidence="1" id="KW-0175">Coiled coil</keyword>
<evidence type="ECO:0008006" key="4">
    <source>
        <dbReference type="Google" id="ProtNLM"/>
    </source>
</evidence>
<dbReference type="Proteomes" id="UP001596484">
    <property type="component" value="Unassembled WGS sequence"/>
</dbReference>
<keyword evidence="3" id="KW-1185">Reference proteome</keyword>
<evidence type="ECO:0000256" key="1">
    <source>
        <dbReference type="SAM" id="Coils"/>
    </source>
</evidence>
<feature type="coiled-coil region" evidence="1">
    <location>
        <begin position="220"/>
        <end position="268"/>
    </location>
</feature>
<reference evidence="3" key="1">
    <citation type="journal article" date="2019" name="Int. J. Syst. Evol. Microbiol.">
        <title>The Global Catalogue of Microorganisms (GCM) 10K type strain sequencing project: providing services to taxonomists for standard genome sequencing and annotation.</title>
        <authorList>
            <consortium name="The Broad Institute Genomics Platform"/>
            <consortium name="The Broad Institute Genome Sequencing Center for Infectious Disease"/>
            <person name="Wu L."/>
            <person name="Ma J."/>
        </authorList>
    </citation>
    <scope>NUCLEOTIDE SEQUENCE [LARGE SCALE GENOMIC DNA]</scope>
    <source>
        <strain evidence="3">ICMP 19430</strain>
    </source>
</reference>
<sequence>MVLPLIPVALIAVGALTGGSGVALGGKGAYDLKKAAGQIAEARSRYDRRYAEIETCVSATNDRIADLGGQQKRAITDVVVRMIDFLKRHEKQVRESQRLLADGVDFDQTRVSDAQKLSVDLASWLGGAAGSAVVASGTSAAVAAAAGTVGVASTGTAISGLSGAAATNATMAWLGGGSLAAGGGGMAAGAAALNFVTIGPALLVGGAVVKGQGKKALTQAKEADAKIAVAIAELDETETRLGAVASRADEISALLEQLTTKAVEALDELESEPFDPAVHTSRLQRGLQLVKAVADVAAVLLVDDEGELTERSAKVTIRYRPMVEANGHG</sequence>
<comment type="caution">
    <text evidence="2">The sequence shown here is derived from an EMBL/GenBank/DDBJ whole genome shotgun (WGS) entry which is preliminary data.</text>
</comment>
<dbReference type="RefSeq" id="WP_378406947.1">
    <property type="nucleotide sequence ID" value="NZ_JBHTCS010000021.1"/>
</dbReference>
<proteinExistence type="predicted"/>
<accession>A0ABW2S0R4</accession>
<evidence type="ECO:0000313" key="2">
    <source>
        <dbReference type="EMBL" id="MFC7449692.1"/>
    </source>
</evidence>
<organism evidence="2 3">
    <name type="scientific">Rhodococcus daqingensis</name>
    <dbReference type="NCBI Taxonomy" id="2479363"/>
    <lineage>
        <taxon>Bacteria</taxon>
        <taxon>Bacillati</taxon>
        <taxon>Actinomycetota</taxon>
        <taxon>Actinomycetes</taxon>
        <taxon>Mycobacteriales</taxon>
        <taxon>Nocardiaceae</taxon>
        <taxon>Rhodococcus</taxon>
    </lineage>
</organism>